<evidence type="ECO:0000313" key="3">
    <source>
        <dbReference type="Proteomes" id="UP000241690"/>
    </source>
</evidence>
<gene>
    <name evidence="2" type="ORF">M431DRAFT_529341</name>
</gene>
<sequence length="383" mass="42627">MPSQSRPQPRVFGEMDETPTPPANSHAHTYFRRIRSSSGEWQLSCIGRLAADATRAPEYQSTSAVYSYRLQLRDVPTVPLVASRQTVTSRVHDRGTSTDLLGCIYAYPHTHLHARTAHTNNHTCILHARTELYPPRANANKAALVPYSCTGRDTSIENLPYPGLAECLPATSIVSTPNLIVINDSRIDTQSPMAIGKQMANDSKEREKENYNKAGLGSTSCASPLVLGLDIWPPPPQESARLVFHPISWRQLNNTYIRARLHTHTSCTCARTCIRTTYSYRHAQSGIKNDPPARAKLVKQPPAQRHRQTRAPICSKSPGYSCSCLCGPLFSLSMLWPHTAHATHTDKQNAVASQPYIFRLSQFTYTCYSVHTDKTYMPQSPAT</sequence>
<feature type="region of interest" description="Disordered" evidence="1">
    <location>
        <begin position="1"/>
        <end position="26"/>
    </location>
</feature>
<accession>A0A2T4AHB6</accession>
<evidence type="ECO:0000256" key="1">
    <source>
        <dbReference type="SAM" id="MobiDB-lite"/>
    </source>
</evidence>
<dbReference type="RefSeq" id="XP_024776162.1">
    <property type="nucleotide sequence ID" value="XM_024920761.1"/>
</dbReference>
<evidence type="ECO:0000313" key="2">
    <source>
        <dbReference type="EMBL" id="PTB56485.1"/>
    </source>
</evidence>
<protein>
    <submittedName>
        <fullName evidence="2">Uncharacterized protein</fullName>
    </submittedName>
</protein>
<dbReference type="GeneID" id="36629330"/>
<dbReference type="EMBL" id="KZ679678">
    <property type="protein sequence ID" value="PTB56485.1"/>
    <property type="molecule type" value="Genomic_DNA"/>
</dbReference>
<keyword evidence="3" id="KW-1185">Reference proteome</keyword>
<name>A0A2T4AHB6_TRIHA</name>
<dbReference type="AlphaFoldDB" id="A0A2T4AHB6"/>
<dbReference type="Proteomes" id="UP000241690">
    <property type="component" value="Unassembled WGS sequence"/>
</dbReference>
<organism evidence="2 3">
    <name type="scientific">Trichoderma harzianum CBS 226.95</name>
    <dbReference type="NCBI Taxonomy" id="983964"/>
    <lineage>
        <taxon>Eukaryota</taxon>
        <taxon>Fungi</taxon>
        <taxon>Dikarya</taxon>
        <taxon>Ascomycota</taxon>
        <taxon>Pezizomycotina</taxon>
        <taxon>Sordariomycetes</taxon>
        <taxon>Hypocreomycetidae</taxon>
        <taxon>Hypocreales</taxon>
        <taxon>Hypocreaceae</taxon>
        <taxon>Trichoderma</taxon>
    </lineage>
</organism>
<proteinExistence type="predicted"/>
<reference evidence="2 3" key="1">
    <citation type="submission" date="2016-07" db="EMBL/GenBank/DDBJ databases">
        <title>Multiple horizontal gene transfer events from other fungi enriched the ability of initially mycotrophic Trichoderma (Ascomycota) to feed on dead plant biomass.</title>
        <authorList>
            <consortium name="DOE Joint Genome Institute"/>
            <person name="Aerts A."/>
            <person name="Atanasova L."/>
            <person name="Chenthamara K."/>
            <person name="Zhang J."/>
            <person name="Grujic M."/>
            <person name="Henrissat B."/>
            <person name="Kuo A."/>
            <person name="Salamov A."/>
            <person name="Lipzen A."/>
            <person name="Labutti K."/>
            <person name="Barry K."/>
            <person name="Miao Y."/>
            <person name="Rahimi M.J."/>
            <person name="Shen Q."/>
            <person name="Grigoriev I.V."/>
            <person name="Kubicek C.P."/>
            <person name="Druzhinina I.S."/>
        </authorList>
    </citation>
    <scope>NUCLEOTIDE SEQUENCE [LARGE SCALE GENOMIC DNA]</scope>
    <source>
        <strain evidence="2 3">CBS 226.95</strain>
    </source>
</reference>